<dbReference type="PANTHER" id="PTHR24373:SF275">
    <property type="entry name" value="TIR DOMAIN-CONTAINING PROTEIN"/>
    <property type="match status" value="1"/>
</dbReference>
<feature type="compositionally biased region" description="Pro residues" evidence="2">
    <location>
        <begin position="271"/>
        <end position="280"/>
    </location>
</feature>
<dbReference type="EMBL" id="CDSF01000086">
    <property type="protein sequence ID" value="CEO98725.1"/>
    <property type="molecule type" value="Genomic_DNA"/>
</dbReference>
<evidence type="ECO:0000313" key="4">
    <source>
        <dbReference type="Proteomes" id="UP000039324"/>
    </source>
</evidence>
<dbReference type="Pfam" id="PF13855">
    <property type="entry name" value="LRR_8"/>
    <property type="match status" value="1"/>
</dbReference>
<organism evidence="3 4">
    <name type="scientific">Plasmodiophora brassicae</name>
    <name type="common">Clubroot disease agent</name>
    <dbReference type="NCBI Taxonomy" id="37360"/>
    <lineage>
        <taxon>Eukaryota</taxon>
        <taxon>Sar</taxon>
        <taxon>Rhizaria</taxon>
        <taxon>Endomyxa</taxon>
        <taxon>Phytomyxea</taxon>
        <taxon>Plasmodiophorida</taxon>
        <taxon>Plasmodiophoridae</taxon>
        <taxon>Plasmodiophora</taxon>
    </lineage>
</organism>
<dbReference type="SUPFAM" id="SSF52058">
    <property type="entry name" value="L domain-like"/>
    <property type="match status" value="1"/>
</dbReference>
<evidence type="ECO:0000256" key="2">
    <source>
        <dbReference type="SAM" id="MobiDB-lite"/>
    </source>
</evidence>
<dbReference type="OrthoDB" id="2151624at2759"/>
<dbReference type="InterPro" id="IPR001611">
    <property type="entry name" value="Leu-rich_rpt"/>
</dbReference>
<dbReference type="STRING" id="37360.A0A0G4ITY8"/>
<keyword evidence="1" id="KW-0732">Signal</keyword>
<dbReference type="PANTHER" id="PTHR24373">
    <property type="entry name" value="SLIT RELATED LEUCINE-RICH REPEAT NEURONAL PROTEIN"/>
    <property type="match status" value="1"/>
</dbReference>
<evidence type="ECO:0000256" key="1">
    <source>
        <dbReference type="ARBA" id="ARBA00022729"/>
    </source>
</evidence>
<dbReference type="InterPro" id="IPR050328">
    <property type="entry name" value="Dev_Immune_Receptor"/>
</dbReference>
<accession>A0A0G4ITY8</accession>
<feature type="compositionally biased region" description="Pro residues" evidence="2">
    <location>
        <begin position="229"/>
        <end position="241"/>
    </location>
</feature>
<sequence>MDAGALLPLTSMQSLYLNANPLTTMPLLSRMSQLQLLYGAGCVPLPSRSIDILTSGLLPRDVTDNKLQRISAATFLYNTRLTWLSVSASTITTIDAGAFSMLSALAYLQMNTLQVTSIPATLFSALTCLTYLTMYSLPSVTTLDRYLFQPLTSYSSNLDLFTGMVRLRCVPLPPPGNTTGQYLTGGKPICAAVSTVGTTAPSAATPSPAPSPTPAPSPLPALGVTVLPSPAPTSIPKPAPSPLLTRTAVRPPLTSSGRPAPVFGPASLPGRSPPTTPATPNPTTRTAHCLIAP</sequence>
<feature type="region of interest" description="Disordered" evidence="2">
    <location>
        <begin position="200"/>
        <end position="286"/>
    </location>
</feature>
<proteinExistence type="predicted"/>
<dbReference type="AlphaFoldDB" id="A0A0G4ITY8"/>
<dbReference type="InterPro" id="IPR032675">
    <property type="entry name" value="LRR_dom_sf"/>
</dbReference>
<name>A0A0G4ITY8_PLABS</name>
<protein>
    <submittedName>
        <fullName evidence="3">Uncharacterized protein</fullName>
    </submittedName>
</protein>
<keyword evidence="4" id="KW-1185">Reference proteome</keyword>
<gene>
    <name evidence="3" type="ORF">PBRA_006839</name>
</gene>
<feature type="compositionally biased region" description="Pro residues" evidence="2">
    <location>
        <begin position="207"/>
        <end position="219"/>
    </location>
</feature>
<dbReference type="Gene3D" id="3.80.10.10">
    <property type="entry name" value="Ribonuclease Inhibitor"/>
    <property type="match status" value="1"/>
</dbReference>
<evidence type="ECO:0000313" key="3">
    <source>
        <dbReference type="EMBL" id="CEO98725.1"/>
    </source>
</evidence>
<dbReference type="Proteomes" id="UP000039324">
    <property type="component" value="Unassembled WGS sequence"/>
</dbReference>
<reference evidence="3 4" key="1">
    <citation type="submission" date="2015-02" db="EMBL/GenBank/DDBJ databases">
        <authorList>
            <person name="Chooi Y.-H."/>
        </authorList>
    </citation>
    <scope>NUCLEOTIDE SEQUENCE [LARGE SCALE GENOMIC DNA]</scope>
    <source>
        <strain evidence="3">E3</strain>
    </source>
</reference>